<dbReference type="GO" id="GO:0016787">
    <property type="term" value="F:hydrolase activity"/>
    <property type="evidence" value="ECO:0007669"/>
    <property type="project" value="UniProtKB-KW"/>
</dbReference>
<dbReference type="PANTHER" id="PTHR43316:SF3">
    <property type="entry name" value="HALOACID DEHALOGENASE, TYPE II (AFU_ORTHOLOGUE AFUA_2G07750)-RELATED"/>
    <property type="match status" value="1"/>
</dbReference>
<dbReference type="PRINTS" id="PR00413">
    <property type="entry name" value="HADHALOGNASE"/>
</dbReference>
<evidence type="ECO:0000256" key="1">
    <source>
        <dbReference type="ARBA" id="ARBA00022801"/>
    </source>
</evidence>
<organism evidence="2 3">
    <name type="scientific">Streptomyces iconiensis</name>
    <dbReference type="NCBI Taxonomy" id="1384038"/>
    <lineage>
        <taxon>Bacteria</taxon>
        <taxon>Bacillati</taxon>
        <taxon>Actinomycetota</taxon>
        <taxon>Actinomycetes</taxon>
        <taxon>Kitasatosporales</taxon>
        <taxon>Streptomycetaceae</taxon>
        <taxon>Streptomyces</taxon>
    </lineage>
</organism>
<reference evidence="2 3" key="1">
    <citation type="submission" date="2023-05" db="EMBL/GenBank/DDBJ databases">
        <title>Streptantibioticus silvisoli sp. nov., acidotolerant actinomycetes 1 from pine litter.</title>
        <authorList>
            <person name="Swiecimska M."/>
            <person name="Golinska P."/>
            <person name="Sangal V."/>
            <person name="Wachnowicz B."/>
            <person name="Goodfellow M."/>
        </authorList>
    </citation>
    <scope>NUCLEOTIDE SEQUENCE [LARGE SCALE GENOMIC DNA]</scope>
    <source>
        <strain evidence="2 3">DSM 42109</strain>
    </source>
</reference>
<dbReference type="InterPro" id="IPR023214">
    <property type="entry name" value="HAD_sf"/>
</dbReference>
<dbReference type="InterPro" id="IPR006439">
    <property type="entry name" value="HAD-SF_hydro_IA"/>
</dbReference>
<accession>A0ABT7A0D8</accession>
<keyword evidence="3" id="KW-1185">Reference proteome</keyword>
<dbReference type="NCBIfam" id="TIGR01493">
    <property type="entry name" value="HAD-SF-IA-v2"/>
    <property type="match status" value="1"/>
</dbReference>
<dbReference type="SFLD" id="SFLDG01129">
    <property type="entry name" value="C1.5:_HAD__Beta-PGM__Phosphata"/>
    <property type="match status" value="1"/>
</dbReference>
<dbReference type="SUPFAM" id="SSF56784">
    <property type="entry name" value="HAD-like"/>
    <property type="match status" value="1"/>
</dbReference>
<comment type="caution">
    <text evidence="2">The sequence shown here is derived from an EMBL/GenBank/DDBJ whole genome shotgun (WGS) entry which is preliminary data.</text>
</comment>
<protein>
    <submittedName>
        <fullName evidence="2">HAD-IA family hydrolase</fullName>
    </submittedName>
</protein>
<sequence>MNAPPQAVAFDVLETLMDLDSLGTRFEEIGRPAALLQPWFLRVQRDCMALALSGPDPGFFDVARQALHTESGQSVTDEEITHVLDGFAELPAHPDAEPAMRRLRGAGVRVGCLTVGEAAPTWTFLERTGLAPHVEHVVTAGETGTWKPAPGVYRTAAERMNVAPDRMALVAVHAWDCHGAKRAGCVTGWCDRLERIHADVFLRPDVTGRDLTEVADRLLALSSG</sequence>
<dbReference type="RefSeq" id="WP_274042066.1">
    <property type="nucleotide sequence ID" value="NZ_JANCPR020000021.1"/>
</dbReference>
<dbReference type="InterPro" id="IPR023198">
    <property type="entry name" value="PGP-like_dom2"/>
</dbReference>
<gene>
    <name evidence="2" type="ORF">NMN56_021795</name>
</gene>
<name>A0ABT7A0D8_9ACTN</name>
<proteinExistence type="predicted"/>
<dbReference type="PANTHER" id="PTHR43316">
    <property type="entry name" value="HYDROLASE, HALOACID DELAHOGENASE-RELATED"/>
    <property type="match status" value="1"/>
</dbReference>
<dbReference type="Pfam" id="PF00702">
    <property type="entry name" value="Hydrolase"/>
    <property type="match status" value="1"/>
</dbReference>
<evidence type="ECO:0000313" key="2">
    <source>
        <dbReference type="EMBL" id="MDJ1134547.1"/>
    </source>
</evidence>
<keyword evidence="1 2" id="KW-0378">Hydrolase</keyword>
<dbReference type="Gene3D" id="3.40.50.1000">
    <property type="entry name" value="HAD superfamily/HAD-like"/>
    <property type="match status" value="1"/>
</dbReference>
<dbReference type="EMBL" id="JANCPR020000021">
    <property type="protein sequence ID" value="MDJ1134547.1"/>
    <property type="molecule type" value="Genomic_DNA"/>
</dbReference>
<dbReference type="SFLD" id="SFLDS00003">
    <property type="entry name" value="Haloacid_Dehalogenase"/>
    <property type="match status" value="1"/>
</dbReference>
<evidence type="ECO:0000313" key="3">
    <source>
        <dbReference type="Proteomes" id="UP001214441"/>
    </source>
</evidence>
<dbReference type="InterPro" id="IPR051540">
    <property type="entry name" value="S-2-haloacid_dehalogenase"/>
</dbReference>
<dbReference type="Gene3D" id="1.10.150.240">
    <property type="entry name" value="Putative phosphatase, domain 2"/>
    <property type="match status" value="1"/>
</dbReference>
<dbReference type="Proteomes" id="UP001214441">
    <property type="component" value="Unassembled WGS sequence"/>
</dbReference>
<dbReference type="InterPro" id="IPR036412">
    <property type="entry name" value="HAD-like_sf"/>
</dbReference>